<organism evidence="1 2">
    <name type="scientific">Actinomadura adrarensis</name>
    <dbReference type="NCBI Taxonomy" id="1819600"/>
    <lineage>
        <taxon>Bacteria</taxon>
        <taxon>Bacillati</taxon>
        <taxon>Actinomycetota</taxon>
        <taxon>Actinomycetes</taxon>
        <taxon>Streptosporangiales</taxon>
        <taxon>Thermomonosporaceae</taxon>
        <taxon>Actinomadura</taxon>
    </lineage>
</organism>
<dbReference type="SUPFAM" id="SSF52266">
    <property type="entry name" value="SGNH hydrolase"/>
    <property type="match status" value="1"/>
</dbReference>
<evidence type="ECO:0000313" key="1">
    <source>
        <dbReference type="EMBL" id="MFD0856107.1"/>
    </source>
</evidence>
<accession>A0ABW3CQ91</accession>
<feature type="non-terminal residue" evidence="1">
    <location>
        <position position="80"/>
    </location>
</feature>
<dbReference type="InterPro" id="IPR036514">
    <property type="entry name" value="SGNH_hydro_sf"/>
</dbReference>
<evidence type="ECO:0008006" key="3">
    <source>
        <dbReference type="Google" id="ProtNLM"/>
    </source>
</evidence>
<keyword evidence="2" id="KW-1185">Reference proteome</keyword>
<reference evidence="2" key="1">
    <citation type="journal article" date="2019" name="Int. J. Syst. Evol. Microbiol.">
        <title>The Global Catalogue of Microorganisms (GCM) 10K type strain sequencing project: providing services to taxonomists for standard genome sequencing and annotation.</title>
        <authorList>
            <consortium name="The Broad Institute Genomics Platform"/>
            <consortium name="The Broad Institute Genome Sequencing Center for Infectious Disease"/>
            <person name="Wu L."/>
            <person name="Ma J."/>
        </authorList>
    </citation>
    <scope>NUCLEOTIDE SEQUENCE [LARGE SCALE GENOMIC DNA]</scope>
    <source>
        <strain evidence="2">JCM 31696</strain>
    </source>
</reference>
<proteinExistence type="predicted"/>
<dbReference type="Proteomes" id="UP001597083">
    <property type="component" value="Unassembled WGS sequence"/>
</dbReference>
<comment type="caution">
    <text evidence="1">The sequence shown here is derived from an EMBL/GenBank/DDBJ whole genome shotgun (WGS) entry which is preliminary data.</text>
</comment>
<dbReference type="EMBL" id="JBHTIR010003960">
    <property type="protein sequence ID" value="MFD0856107.1"/>
    <property type="molecule type" value="Genomic_DNA"/>
</dbReference>
<evidence type="ECO:0000313" key="2">
    <source>
        <dbReference type="Proteomes" id="UP001597083"/>
    </source>
</evidence>
<dbReference type="Gene3D" id="3.40.50.1110">
    <property type="entry name" value="SGNH hydrolase"/>
    <property type="match status" value="1"/>
</dbReference>
<sequence length="80" mass="9393">MIDWLEFISRDEPITWLFTGDSVTAGVRHLHGHRDYTQLFAELIRWERRRDRDVVVNTAVGGSTIDDLAGDLDHRVLRFR</sequence>
<gene>
    <name evidence="1" type="ORF">ACFQ07_27965</name>
</gene>
<protein>
    <recommendedName>
        <fullName evidence="3">SGNH hydrolase-type esterase domain-containing protein</fullName>
    </recommendedName>
</protein>
<name>A0ABW3CQ91_9ACTN</name>